<dbReference type="InterPro" id="IPR036388">
    <property type="entry name" value="WH-like_DNA-bd_sf"/>
</dbReference>
<dbReference type="PANTHER" id="PTHR44688:SF16">
    <property type="entry name" value="DNA-BINDING TRANSCRIPTIONAL ACTIVATOR DEVR_DOSR"/>
    <property type="match status" value="1"/>
</dbReference>
<organism evidence="5 6">
    <name type="scientific">Dorea ammoniilytica</name>
    <dbReference type="NCBI Taxonomy" id="2981788"/>
    <lineage>
        <taxon>Bacteria</taxon>
        <taxon>Bacillati</taxon>
        <taxon>Bacillota</taxon>
        <taxon>Clostridia</taxon>
        <taxon>Lachnospirales</taxon>
        <taxon>Lachnospiraceae</taxon>
        <taxon>Dorea</taxon>
    </lineage>
</organism>
<dbReference type="Pfam" id="PF00196">
    <property type="entry name" value="GerE"/>
    <property type="match status" value="1"/>
</dbReference>
<dbReference type="EMBL" id="JAOQJV010000022">
    <property type="protein sequence ID" value="MCU6700998.1"/>
    <property type="molecule type" value="Genomic_DNA"/>
</dbReference>
<dbReference type="InterPro" id="IPR016032">
    <property type="entry name" value="Sig_transdc_resp-reg_C-effctor"/>
</dbReference>
<dbReference type="InterPro" id="IPR000792">
    <property type="entry name" value="Tscrpt_reg_LuxR_C"/>
</dbReference>
<dbReference type="PANTHER" id="PTHR44688">
    <property type="entry name" value="DNA-BINDING TRANSCRIPTIONAL ACTIVATOR DEVR_DOSR"/>
    <property type="match status" value="1"/>
</dbReference>
<keyword evidence="6" id="KW-1185">Reference proteome</keyword>
<sequence>MMGNENANQMNFFSEMSEYQITAREFFSTVLLDSLYRNFGFNDILISYFDTHGNFLSWTNRSGALLDYEGHPYRRFMENDVVRYRIYIEAVRDHLTYFNVEPRLYKATDVIGEKDYENSPYVRFLEENFRKHYSVTLAFGINAYIQAAFFKSREDGDFTEQEIEELKEIYVYVANSYKNFKKYEQAKIIANIQSEIIASGEKAFLVTDDFTHVMSYNKTAQQYLADILGEAMVEHIDSSTPCSWLPFLLGGEEDVQAEDRVQTRVIKNYIFKIYTYDQTYSNGIIDRYHWITISKKKEQSASVSPVPKSISANGESLLTHAEQRVAELMCQGLTYKAIADELVVSYHTVKKHVQNIYSKCGINSRYELYKWMEDQAQE</sequence>
<evidence type="ECO:0000259" key="4">
    <source>
        <dbReference type="PROSITE" id="PS50043"/>
    </source>
</evidence>
<keyword evidence="2" id="KW-0238">DNA-binding</keyword>
<reference evidence="5 6" key="1">
    <citation type="journal article" date="2021" name="ISME Commun">
        <title>Automated analysis of genomic sequences facilitates high-throughput and comprehensive description of bacteria.</title>
        <authorList>
            <person name="Hitch T.C.A."/>
        </authorList>
    </citation>
    <scope>NUCLEOTIDE SEQUENCE [LARGE SCALE GENOMIC DNA]</scope>
    <source>
        <strain evidence="5 6">Sanger_02</strain>
    </source>
</reference>
<dbReference type="PROSITE" id="PS50043">
    <property type="entry name" value="HTH_LUXR_2"/>
    <property type="match status" value="1"/>
</dbReference>
<keyword evidence="1" id="KW-0805">Transcription regulation</keyword>
<dbReference type="CDD" id="cd06170">
    <property type="entry name" value="LuxR_C_like"/>
    <property type="match status" value="1"/>
</dbReference>
<evidence type="ECO:0000313" key="6">
    <source>
        <dbReference type="Proteomes" id="UP001207605"/>
    </source>
</evidence>
<name>A0ABT2S8S5_9FIRM</name>
<keyword evidence="3" id="KW-0804">Transcription</keyword>
<evidence type="ECO:0000313" key="5">
    <source>
        <dbReference type="EMBL" id="MCU6700998.1"/>
    </source>
</evidence>
<dbReference type="PROSITE" id="PS00622">
    <property type="entry name" value="HTH_LUXR_1"/>
    <property type="match status" value="1"/>
</dbReference>
<dbReference type="Gene3D" id="1.10.10.10">
    <property type="entry name" value="Winged helix-like DNA-binding domain superfamily/Winged helix DNA-binding domain"/>
    <property type="match status" value="1"/>
</dbReference>
<evidence type="ECO:0000256" key="1">
    <source>
        <dbReference type="ARBA" id="ARBA00023015"/>
    </source>
</evidence>
<dbReference type="Proteomes" id="UP001207605">
    <property type="component" value="Unassembled WGS sequence"/>
</dbReference>
<protein>
    <submittedName>
        <fullName evidence="5">Helix-turn-helix transcriptional regulator</fullName>
    </submittedName>
</protein>
<accession>A0ABT2S8S5</accession>
<gene>
    <name evidence="5" type="ORF">OCV65_12245</name>
</gene>
<dbReference type="RefSeq" id="WP_262582282.1">
    <property type="nucleotide sequence ID" value="NZ_JAOQJV010000022.1"/>
</dbReference>
<feature type="domain" description="HTH luxR-type" evidence="4">
    <location>
        <begin position="311"/>
        <end position="376"/>
    </location>
</feature>
<evidence type="ECO:0000256" key="2">
    <source>
        <dbReference type="ARBA" id="ARBA00023125"/>
    </source>
</evidence>
<dbReference type="SMART" id="SM00421">
    <property type="entry name" value="HTH_LUXR"/>
    <property type="match status" value="1"/>
</dbReference>
<dbReference type="PRINTS" id="PR00038">
    <property type="entry name" value="HTHLUXR"/>
</dbReference>
<comment type="caution">
    <text evidence="5">The sequence shown here is derived from an EMBL/GenBank/DDBJ whole genome shotgun (WGS) entry which is preliminary data.</text>
</comment>
<proteinExistence type="predicted"/>
<evidence type="ECO:0000256" key="3">
    <source>
        <dbReference type="ARBA" id="ARBA00023163"/>
    </source>
</evidence>
<dbReference type="SUPFAM" id="SSF46894">
    <property type="entry name" value="C-terminal effector domain of the bipartite response regulators"/>
    <property type="match status" value="1"/>
</dbReference>